<comment type="caution">
    <text evidence="2">The sequence shown here is derived from an EMBL/GenBank/DDBJ whole genome shotgun (WGS) entry which is preliminary data.</text>
</comment>
<gene>
    <name evidence="2" type="ORF">QLS97_13535</name>
</gene>
<dbReference type="EMBL" id="JASCRY010000004">
    <property type="protein sequence ID" value="MDI5950673.1"/>
    <property type="molecule type" value="Genomic_DNA"/>
</dbReference>
<reference evidence="2 3" key="1">
    <citation type="submission" date="2023-04" db="EMBL/GenBank/DDBJ databases">
        <title>Two novel species of Flavobacterium.</title>
        <authorList>
            <person name="Liu Q."/>
            <person name="Xin Y.-H."/>
        </authorList>
    </citation>
    <scope>NUCLEOTIDE SEQUENCE [LARGE SCALE GENOMIC DNA]</scope>
    <source>
        <strain evidence="2 3">LB2P87</strain>
    </source>
</reference>
<dbReference type="PANTHER" id="PTHR45947">
    <property type="entry name" value="SULFOQUINOVOSYL TRANSFERASE SQD2"/>
    <property type="match status" value="1"/>
</dbReference>
<name>A0AAW6TR95_9FLAO</name>
<accession>A0AAW6TR95</accession>
<dbReference type="Proteomes" id="UP001228643">
    <property type="component" value="Unassembled WGS sequence"/>
</dbReference>
<dbReference type="CDD" id="cd03801">
    <property type="entry name" value="GT4_PimA-like"/>
    <property type="match status" value="1"/>
</dbReference>
<dbReference type="Gene3D" id="3.40.50.2000">
    <property type="entry name" value="Glycogen Phosphorylase B"/>
    <property type="match status" value="1"/>
</dbReference>
<dbReference type="InterPro" id="IPR050194">
    <property type="entry name" value="Glycosyltransferase_grp1"/>
</dbReference>
<dbReference type="PANTHER" id="PTHR45947:SF3">
    <property type="entry name" value="SULFOQUINOVOSYL TRANSFERASE SQD2"/>
    <property type="match status" value="1"/>
</dbReference>
<dbReference type="RefSeq" id="WP_282717391.1">
    <property type="nucleotide sequence ID" value="NZ_JASCRY010000004.1"/>
</dbReference>
<dbReference type="GO" id="GO:0016757">
    <property type="term" value="F:glycosyltransferase activity"/>
    <property type="evidence" value="ECO:0007669"/>
    <property type="project" value="UniProtKB-KW"/>
</dbReference>
<sequence length="375" mass="42881">MKFAIITHVPHIVTEDRYYAYAPYVREMNVWSKYVSELIIVAPQVSELISSIDDSYEHDRIQFIPIDSFDVLDLKNIFLSVLKIPSISWRIFLAMRNADHIHLRCPGNVGLLGCFIQILFPNTPKTAKYAGNWDSKSKQPWTYQLQRWILSTAFLTRKMQVLVYGEWEDSSENIKPFFTATYTESDKVPLLRLDSFNTIHFVFAGALVLGKNPLYAIQLVERLCQRGVAVSLHLYGEGSEKLVLETYIKNNQLESYVHLKGNQPLETVKTAYQNSHFVVLPSASEGWPKVVAEGMFWGCIPVATAVSCVPFMLDYGQRGVLLTLNLEEDVAQILTVIRSEAGFESMRTKASDWSRLYTLDVFEEGIEKLLFLDVR</sequence>
<organism evidence="2 3">
    <name type="scientific">Flavobacterium yafengii</name>
    <dbReference type="NCBI Taxonomy" id="3041253"/>
    <lineage>
        <taxon>Bacteria</taxon>
        <taxon>Pseudomonadati</taxon>
        <taxon>Bacteroidota</taxon>
        <taxon>Flavobacteriia</taxon>
        <taxon>Flavobacteriales</taxon>
        <taxon>Flavobacteriaceae</taxon>
        <taxon>Flavobacterium</taxon>
    </lineage>
</organism>
<evidence type="ECO:0000259" key="1">
    <source>
        <dbReference type="Pfam" id="PF00534"/>
    </source>
</evidence>
<dbReference type="AlphaFoldDB" id="A0AAW6TR95"/>
<feature type="domain" description="Glycosyl transferase family 1" evidence="1">
    <location>
        <begin position="201"/>
        <end position="332"/>
    </location>
</feature>
<dbReference type="InterPro" id="IPR001296">
    <property type="entry name" value="Glyco_trans_1"/>
</dbReference>
<keyword evidence="3" id="KW-1185">Reference proteome</keyword>
<protein>
    <submittedName>
        <fullName evidence="2">Glycosyltransferase</fullName>
        <ecNumber evidence="2">2.4.-.-</ecNumber>
    </submittedName>
</protein>
<evidence type="ECO:0000313" key="2">
    <source>
        <dbReference type="EMBL" id="MDI5950673.1"/>
    </source>
</evidence>
<dbReference type="EC" id="2.4.-.-" evidence="2"/>
<dbReference type="SUPFAM" id="SSF53756">
    <property type="entry name" value="UDP-Glycosyltransferase/glycogen phosphorylase"/>
    <property type="match status" value="1"/>
</dbReference>
<keyword evidence="2" id="KW-0328">Glycosyltransferase</keyword>
<dbReference type="Pfam" id="PF00534">
    <property type="entry name" value="Glycos_transf_1"/>
    <property type="match status" value="1"/>
</dbReference>
<keyword evidence="2" id="KW-0808">Transferase</keyword>
<proteinExistence type="predicted"/>
<evidence type="ECO:0000313" key="3">
    <source>
        <dbReference type="Proteomes" id="UP001228643"/>
    </source>
</evidence>